<dbReference type="RefSeq" id="WP_198292593.1">
    <property type="nucleotide sequence ID" value="NZ_JNHK01000058.1"/>
</dbReference>
<sequence length="316" mass="35496">MKTEKQHKEATSRVLQQSKGGGGHIVDNRSQSTNHFEFINGHCSQLAMNKIDKSLIFERISNYRSSQVCQLTYGWSEGGADGVLIGSDERFVIKFNGYGAVAPELDRIATERFGLKTANARIINKRDFLWLEVKRALGDVNNKNKQGEVIDPQTALLMDKVGGRDLYDFSDNVHDIEKRKTACFDLGKILVMDLLTRNYDRFDLSGIKDRLGFSESDAEAHSSAHSSSDSSWNAWDGNGENMLIDENGNVIPIDSQFSLTKDEPTYVQNVAILLTDHINLLVESGMKILINSGWKKDKYQDDFKKGIETGIQCLMF</sequence>
<feature type="region of interest" description="Disordered" evidence="1">
    <location>
        <begin position="1"/>
        <end position="27"/>
    </location>
</feature>
<feature type="compositionally biased region" description="Basic and acidic residues" evidence="1">
    <location>
        <begin position="1"/>
        <end position="11"/>
    </location>
</feature>
<gene>
    <name evidence="2" type="ORF">M091_4508</name>
</gene>
<proteinExistence type="predicted"/>
<organism evidence="2 3">
    <name type="scientific">Parabacteroides distasonis str. 3776 D15 i</name>
    <dbReference type="NCBI Taxonomy" id="1339342"/>
    <lineage>
        <taxon>Bacteria</taxon>
        <taxon>Pseudomonadati</taxon>
        <taxon>Bacteroidota</taxon>
        <taxon>Bacteroidia</taxon>
        <taxon>Bacteroidales</taxon>
        <taxon>Tannerellaceae</taxon>
        <taxon>Parabacteroides</taxon>
    </lineage>
</organism>
<evidence type="ECO:0000256" key="1">
    <source>
        <dbReference type="SAM" id="MobiDB-lite"/>
    </source>
</evidence>
<protein>
    <submittedName>
        <fullName evidence="2">Uncharacterized protein</fullName>
    </submittedName>
</protein>
<comment type="caution">
    <text evidence="2">The sequence shown here is derived from an EMBL/GenBank/DDBJ whole genome shotgun (WGS) entry which is preliminary data.</text>
</comment>
<accession>A0AB34LAF1</accession>
<dbReference type="Proteomes" id="UP000027850">
    <property type="component" value="Unassembled WGS sequence"/>
</dbReference>
<dbReference type="EMBL" id="JNHK01000058">
    <property type="protein sequence ID" value="KDS39204.1"/>
    <property type="molecule type" value="Genomic_DNA"/>
</dbReference>
<dbReference type="InterPro" id="IPR011009">
    <property type="entry name" value="Kinase-like_dom_sf"/>
</dbReference>
<name>A0AB34LAF1_PARDI</name>
<evidence type="ECO:0000313" key="3">
    <source>
        <dbReference type="Proteomes" id="UP000027850"/>
    </source>
</evidence>
<dbReference type="Gene3D" id="1.10.1070.11">
    <property type="entry name" value="Phosphatidylinositol 3-/4-kinase, catalytic domain"/>
    <property type="match status" value="1"/>
</dbReference>
<dbReference type="SUPFAM" id="SSF56112">
    <property type="entry name" value="Protein kinase-like (PK-like)"/>
    <property type="match status" value="1"/>
</dbReference>
<dbReference type="InterPro" id="IPR036940">
    <property type="entry name" value="PI3/4_kinase_cat_sf"/>
</dbReference>
<evidence type="ECO:0000313" key="2">
    <source>
        <dbReference type="EMBL" id="KDS39204.1"/>
    </source>
</evidence>
<dbReference type="AlphaFoldDB" id="A0AB34LAF1"/>
<reference evidence="2 3" key="1">
    <citation type="submission" date="2014-04" db="EMBL/GenBank/DDBJ databases">
        <authorList>
            <person name="Sears C."/>
            <person name="Carroll K."/>
            <person name="Sack B.R."/>
            <person name="Qadri F."/>
            <person name="Myers L.L."/>
            <person name="Chung G.-T."/>
            <person name="Escheverria P."/>
            <person name="Fraser C.M."/>
            <person name="Sadzewicz L."/>
            <person name="Shefchek K.A."/>
            <person name="Tallon L."/>
            <person name="Das S.P."/>
            <person name="Daugherty S."/>
            <person name="Mongodin E.F."/>
        </authorList>
    </citation>
    <scope>NUCLEOTIDE SEQUENCE [LARGE SCALE GENOMIC DNA]</scope>
    <source>
        <strain evidence="2 3">3776 D15 i</strain>
    </source>
</reference>